<comment type="cofactor">
    <cofactor evidence="1">
        <name>Mg(2+)</name>
        <dbReference type="ChEBI" id="CHEBI:18420"/>
    </cofactor>
</comment>
<sequence length="464" mass="51340">MTRIPDPSVFEDSPLPLADADTLARLPDCELVDLLLPDMNGLLRGKRITRDALEKVYQDGVCLPMSLIATDITGNTVEETGLGYDIGDEDRICRPVPGSLRPVPWSPRPMAQLLLSMEDAKGGTFEANPREVLKRVLERYAARGLKPVVAVELEFYLFDAHLDADGKPRTPINPVTGRRSSSTQVYYMEDLNDYRGFTDAVSAACKAQGIPADTAVAEYAPGQFEINLKHRDDALLACDDAVMLKRAIKAVAQQQGVQASFMAKPFAEQAGNGLHIHVSVLDENGANIFASTPDAPADTLKHAIGGLQRSAKDSLLLFAPHANSYRRFVLNAFVPLNDAWGYNNRTVAMRIPHSNEANTRIEHRIAGADANVYLVTAAVLAGMLHGLENGFDPGPPVVGNAYEQTEIRTPYWRQAIDDFRGSDFIREQFGEAFRHIYGQQKLKEMQTFYTQVTTLEYDWYLRAV</sequence>
<dbReference type="InterPro" id="IPR008146">
    <property type="entry name" value="Gln_synth_cat_dom"/>
</dbReference>
<dbReference type="EC" id="6.3.1.2" evidence="7"/>
<gene>
    <name evidence="7" type="ORF">J2W94_002629</name>
</gene>
<dbReference type="PROSITE" id="PS51987">
    <property type="entry name" value="GS_CATALYTIC"/>
    <property type="match status" value="1"/>
</dbReference>
<comment type="similarity">
    <text evidence="4 5">Belongs to the glutamine synthetase family.</text>
</comment>
<organism evidence="7 8">
    <name type="scientific">Pseudoxanthomonas sacheonensis</name>
    <dbReference type="NCBI Taxonomy" id="443615"/>
    <lineage>
        <taxon>Bacteria</taxon>
        <taxon>Pseudomonadati</taxon>
        <taxon>Pseudomonadota</taxon>
        <taxon>Gammaproteobacteria</taxon>
        <taxon>Lysobacterales</taxon>
        <taxon>Lysobacteraceae</taxon>
        <taxon>Pseudoxanthomonas</taxon>
    </lineage>
</organism>
<dbReference type="SUPFAM" id="SSF55931">
    <property type="entry name" value="Glutamine synthetase/guanido kinase"/>
    <property type="match status" value="1"/>
</dbReference>
<evidence type="ECO:0000256" key="5">
    <source>
        <dbReference type="RuleBase" id="RU000384"/>
    </source>
</evidence>
<dbReference type="PROSITE" id="PS00181">
    <property type="entry name" value="GLNA_ATP"/>
    <property type="match status" value="1"/>
</dbReference>
<feature type="domain" description="GS catalytic" evidence="6">
    <location>
        <begin position="129"/>
        <end position="464"/>
    </location>
</feature>
<evidence type="ECO:0000313" key="8">
    <source>
        <dbReference type="Proteomes" id="UP001254759"/>
    </source>
</evidence>
<dbReference type="SMART" id="SM01230">
    <property type="entry name" value="Gln-synt_C"/>
    <property type="match status" value="1"/>
</dbReference>
<dbReference type="PANTHER" id="PTHR43785:SF12">
    <property type="entry name" value="TYPE-1 GLUTAMINE SYNTHETASE 2"/>
    <property type="match status" value="1"/>
</dbReference>
<accession>A0ABU1RU86</accession>
<dbReference type="Gene3D" id="3.10.20.70">
    <property type="entry name" value="Glutamine synthetase, N-terminal domain"/>
    <property type="match status" value="1"/>
</dbReference>
<reference evidence="7 8" key="1">
    <citation type="submission" date="2023-07" db="EMBL/GenBank/DDBJ databases">
        <title>Sorghum-associated microbial communities from plants grown in Nebraska, USA.</title>
        <authorList>
            <person name="Schachtman D."/>
        </authorList>
    </citation>
    <scope>NUCLEOTIDE SEQUENCE [LARGE SCALE GENOMIC DNA]</scope>
    <source>
        <strain evidence="7 8">BE107</strain>
    </source>
</reference>
<dbReference type="EMBL" id="JAVDTT010000003">
    <property type="protein sequence ID" value="MDR6842335.1"/>
    <property type="molecule type" value="Genomic_DNA"/>
</dbReference>
<proteinExistence type="inferred from homology"/>
<keyword evidence="2 7" id="KW-0436">Ligase</keyword>
<dbReference type="GO" id="GO:0004356">
    <property type="term" value="F:glutamine synthetase activity"/>
    <property type="evidence" value="ECO:0007669"/>
    <property type="project" value="UniProtKB-EC"/>
</dbReference>
<dbReference type="Pfam" id="PF00120">
    <property type="entry name" value="Gln-synt_C"/>
    <property type="match status" value="1"/>
</dbReference>
<dbReference type="InterPro" id="IPR014746">
    <property type="entry name" value="Gln_synth/guanido_kin_cat_dom"/>
</dbReference>
<evidence type="ECO:0000256" key="1">
    <source>
        <dbReference type="ARBA" id="ARBA00001946"/>
    </source>
</evidence>
<dbReference type="Gene3D" id="3.30.590.10">
    <property type="entry name" value="Glutamine synthetase/guanido kinase, catalytic domain"/>
    <property type="match status" value="1"/>
</dbReference>
<dbReference type="InterPro" id="IPR027303">
    <property type="entry name" value="Gln_synth_gly_rich_site"/>
</dbReference>
<keyword evidence="3" id="KW-0460">Magnesium</keyword>
<evidence type="ECO:0000313" key="7">
    <source>
        <dbReference type="EMBL" id="MDR6842335.1"/>
    </source>
</evidence>
<dbReference type="PANTHER" id="PTHR43785">
    <property type="entry name" value="GAMMA-GLUTAMYLPUTRESCINE SYNTHETASE"/>
    <property type="match status" value="1"/>
</dbReference>
<dbReference type="SUPFAM" id="SSF54368">
    <property type="entry name" value="Glutamine synthetase, N-terminal domain"/>
    <property type="match status" value="1"/>
</dbReference>
<evidence type="ECO:0000256" key="4">
    <source>
        <dbReference type="PROSITE-ProRule" id="PRU01331"/>
    </source>
</evidence>
<evidence type="ECO:0000259" key="6">
    <source>
        <dbReference type="PROSITE" id="PS51987"/>
    </source>
</evidence>
<evidence type="ECO:0000256" key="3">
    <source>
        <dbReference type="ARBA" id="ARBA00022842"/>
    </source>
</evidence>
<dbReference type="InterPro" id="IPR036651">
    <property type="entry name" value="Gln_synt_N_sf"/>
</dbReference>
<dbReference type="Proteomes" id="UP001254759">
    <property type="component" value="Unassembled WGS sequence"/>
</dbReference>
<keyword evidence="8" id="KW-1185">Reference proteome</keyword>
<comment type="caution">
    <text evidence="7">The sequence shown here is derived from an EMBL/GenBank/DDBJ whole genome shotgun (WGS) entry which is preliminary data.</text>
</comment>
<name>A0ABU1RU86_9GAMM</name>
<dbReference type="RefSeq" id="WP_310094177.1">
    <property type="nucleotide sequence ID" value="NZ_JAVDTT010000003.1"/>
</dbReference>
<evidence type="ECO:0000256" key="2">
    <source>
        <dbReference type="ARBA" id="ARBA00022598"/>
    </source>
</evidence>
<protein>
    <submittedName>
        <fullName evidence="7">Glutamine synthetase</fullName>
        <ecNumber evidence="7">6.3.1.2</ecNumber>
    </submittedName>
</protein>